<feature type="domain" description="Major facilitator superfamily (MFS) profile" evidence="10">
    <location>
        <begin position="53"/>
        <end position="496"/>
    </location>
</feature>
<dbReference type="FunFam" id="1.20.1250.20:FF:001511">
    <property type="entry name" value="Solute carrier family 2, facilitated glucose transporter member 5"/>
    <property type="match status" value="1"/>
</dbReference>
<comment type="subcellular location">
    <subcellularLocation>
        <location evidence="1">Cell membrane</location>
        <topology evidence="1">Multi-pass membrane protein</topology>
    </subcellularLocation>
</comment>
<dbReference type="PANTHER" id="PTHR23503:SF8">
    <property type="entry name" value="FACILITATED GLUCOSE TRANSPORTER PROTEIN 1"/>
    <property type="match status" value="1"/>
</dbReference>
<feature type="transmembrane region" description="Helical" evidence="9">
    <location>
        <begin position="101"/>
        <end position="125"/>
    </location>
</feature>
<feature type="transmembrane region" description="Helical" evidence="9">
    <location>
        <begin position="377"/>
        <end position="397"/>
    </location>
</feature>
<keyword evidence="2 7" id="KW-0813">Transport</keyword>
<dbReference type="NCBIfam" id="TIGR00879">
    <property type="entry name" value="SP"/>
    <property type="match status" value="1"/>
</dbReference>
<dbReference type="PROSITE" id="PS00217">
    <property type="entry name" value="SUGAR_TRANSPORT_2"/>
    <property type="match status" value="1"/>
</dbReference>
<feature type="transmembrane region" description="Helical" evidence="9">
    <location>
        <begin position="161"/>
        <end position="182"/>
    </location>
</feature>
<feature type="transmembrane region" description="Helical" evidence="9">
    <location>
        <begin position="45"/>
        <end position="66"/>
    </location>
</feature>
<evidence type="ECO:0000256" key="8">
    <source>
        <dbReference type="SAM" id="MobiDB-lite"/>
    </source>
</evidence>
<gene>
    <name evidence="11" type="ORF">NP493_53g18000</name>
</gene>
<name>A0AAD9UJE8_RIDPI</name>
<feature type="region of interest" description="Disordered" evidence="8">
    <location>
        <begin position="538"/>
        <end position="564"/>
    </location>
</feature>
<feature type="transmembrane region" description="Helical" evidence="9">
    <location>
        <begin position="468"/>
        <end position="490"/>
    </location>
</feature>
<proteinExistence type="inferred from homology"/>
<dbReference type="GO" id="GO:1990539">
    <property type="term" value="P:fructose import across plasma membrane"/>
    <property type="evidence" value="ECO:0007669"/>
    <property type="project" value="UniProtKB-ARBA"/>
</dbReference>
<dbReference type="InterPro" id="IPR045263">
    <property type="entry name" value="GLUT"/>
</dbReference>
<keyword evidence="5 9" id="KW-1133">Transmembrane helix</keyword>
<dbReference type="InterPro" id="IPR036259">
    <property type="entry name" value="MFS_trans_sf"/>
</dbReference>
<evidence type="ECO:0000256" key="6">
    <source>
        <dbReference type="ARBA" id="ARBA00023136"/>
    </source>
</evidence>
<keyword evidence="3" id="KW-1003">Cell membrane</keyword>
<dbReference type="InterPro" id="IPR020846">
    <property type="entry name" value="MFS_dom"/>
</dbReference>
<dbReference type="PANTHER" id="PTHR23503">
    <property type="entry name" value="SOLUTE CARRIER FAMILY 2"/>
    <property type="match status" value="1"/>
</dbReference>
<comment type="similarity">
    <text evidence="7">Belongs to the major facilitator superfamily. Sugar transporter (TC 2.A.1.1) family.</text>
</comment>
<keyword evidence="6 9" id="KW-0472">Membrane</keyword>
<dbReference type="SUPFAM" id="SSF103473">
    <property type="entry name" value="MFS general substrate transporter"/>
    <property type="match status" value="1"/>
</dbReference>
<keyword evidence="4 9" id="KW-0812">Transmembrane</keyword>
<evidence type="ECO:0000313" key="12">
    <source>
        <dbReference type="Proteomes" id="UP001209878"/>
    </source>
</evidence>
<keyword evidence="12" id="KW-1185">Reference proteome</keyword>
<feature type="transmembrane region" description="Helical" evidence="9">
    <location>
        <begin position="134"/>
        <end position="155"/>
    </location>
</feature>
<feature type="transmembrane region" description="Helical" evidence="9">
    <location>
        <begin position="403"/>
        <end position="423"/>
    </location>
</feature>
<dbReference type="PRINTS" id="PR00171">
    <property type="entry name" value="SUGRTRNSPORT"/>
</dbReference>
<dbReference type="Proteomes" id="UP001209878">
    <property type="component" value="Unassembled WGS sequence"/>
</dbReference>
<dbReference type="Gene3D" id="1.20.1250.20">
    <property type="entry name" value="MFS general substrate transporter like domains"/>
    <property type="match status" value="1"/>
</dbReference>
<evidence type="ECO:0000256" key="1">
    <source>
        <dbReference type="ARBA" id="ARBA00004651"/>
    </source>
</evidence>
<dbReference type="InterPro" id="IPR005828">
    <property type="entry name" value="MFS_sugar_transport-like"/>
</dbReference>
<dbReference type="GO" id="GO:0005886">
    <property type="term" value="C:plasma membrane"/>
    <property type="evidence" value="ECO:0007669"/>
    <property type="project" value="UniProtKB-SubCell"/>
</dbReference>
<reference evidence="11" key="1">
    <citation type="journal article" date="2023" name="Mol. Biol. Evol.">
        <title>Third-Generation Sequencing Reveals the Adaptive Role of the Epigenome in Three Deep-Sea Polychaetes.</title>
        <authorList>
            <person name="Perez M."/>
            <person name="Aroh O."/>
            <person name="Sun Y."/>
            <person name="Lan Y."/>
            <person name="Juniper S.K."/>
            <person name="Young C.R."/>
            <person name="Angers B."/>
            <person name="Qian P.Y."/>
        </authorList>
    </citation>
    <scope>NUCLEOTIDE SEQUENCE</scope>
    <source>
        <strain evidence="11">R07B-5</strain>
    </source>
</reference>
<feature type="transmembrane region" description="Helical" evidence="9">
    <location>
        <begin position="194"/>
        <end position="212"/>
    </location>
</feature>
<evidence type="ECO:0000256" key="5">
    <source>
        <dbReference type="ARBA" id="ARBA00022989"/>
    </source>
</evidence>
<dbReference type="InterPro" id="IPR003663">
    <property type="entry name" value="Sugar/inositol_transpt"/>
</dbReference>
<accession>A0AAD9UJE8</accession>
<dbReference type="AlphaFoldDB" id="A0AAD9UJE8"/>
<evidence type="ECO:0000256" key="9">
    <source>
        <dbReference type="SAM" id="Phobius"/>
    </source>
</evidence>
<feature type="transmembrane region" description="Helical" evidence="9">
    <location>
        <begin position="224"/>
        <end position="245"/>
    </location>
</feature>
<evidence type="ECO:0000313" key="11">
    <source>
        <dbReference type="EMBL" id="KAK2191457.1"/>
    </source>
</evidence>
<sequence length="564" mass="62626">MGDMREEVDEKKNYFDSLTEKEKTPSGTCLQSLDYPQVQQLRGRLTFPLAITAAVTMFGTSVPHGWNTGVLNAPTDLIQRFLNESFTLRFGYVPDGTLLDIVWATSVSVYLIGGCGGAFCAGWFADAFGRKKSILFCHIFGVIAAGLFILCKTMTSFEMLILARLIVGFGCGAGTGLVPMYLTEISPINIRGAMGVLHQLGLTIGILLSQLFGQRELLGTEERWHYLLALTVVPCVLSMVVLPCFPESPRYLLVNKGDEYEAEKALKRFRGVADVSHDLAEMQHEVQQQKLDPEWSFMKLLRTKSLRRPLVIVCFLAMSQQLSGINVIFYYSTSVFRQANIPEDKIQLAVLATGAINVCFTAFSVPLMEKTGRRPLLLYGMFGMVISSVTITVAFNLQDRVPWMSYLSLVCVIGFIFGFSIGLGSVPQFIGAEMFRQGPRPPAMSIAGFLNWLCNFAVGISFPTTNRLLGTYTFLPFIGSVAVFGLFTWWQLPETKNRTINEVYRILRIADTRENDRDEKLAMLGHRLAHQGLPKAEMEGLLRKGGSPPATQNETGSRKTTTDV</sequence>
<feature type="transmembrane region" description="Helical" evidence="9">
    <location>
        <begin position="443"/>
        <end position="462"/>
    </location>
</feature>
<comment type="caution">
    <text evidence="11">The sequence shown here is derived from an EMBL/GenBank/DDBJ whole genome shotgun (WGS) entry which is preliminary data.</text>
</comment>
<protein>
    <recommendedName>
        <fullName evidence="10">Major facilitator superfamily (MFS) profile domain-containing protein</fullName>
    </recommendedName>
</protein>
<evidence type="ECO:0000256" key="7">
    <source>
        <dbReference type="RuleBase" id="RU003346"/>
    </source>
</evidence>
<feature type="transmembrane region" description="Helical" evidence="9">
    <location>
        <begin position="310"/>
        <end position="331"/>
    </location>
</feature>
<evidence type="ECO:0000259" key="10">
    <source>
        <dbReference type="PROSITE" id="PS50850"/>
    </source>
</evidence>
<evidence type="ECO:0000256" key="2">
    <source>
        <dbReference type="ARBA" id="ARBA00022448"/>
    </source>
</evidence>
<organism evidence="11 12">
    <name type="scientific">Ridgeia piscesae</name>
    <name type="common">Tubeworm</name>
    <dbReference type="NCBI Taxonomy" id="27915"/>
    <lineage>
        <taxon>Eukaryota</taxon>
        <taxon>Metazoa</taxon>
        <taxon>Spiralia</taxon>
        <taxon>Lophotrochozoa</taxon>
        <taxon>Annelida</taxon>
        <taxon>Polychaeta</taxon>
        <taxon>Sedentaria</taxon>
        <taxon>Canalipalpata</taxon>
        <taxon>Sabellida</taxon>
        <taxon>Siboglinidae</taxon>
        <taxon>Ridgeia</taxon>
    </lineage>
</organism>
<evidence type="ECO:0000256" key="3">
    <source>
        <dbReference type="ARBA" id="ARBA00022475"/>
    </source>
</evidence>
<evidence type="ECO:0000256" key="4">
    <source>
        <dbReference type="ARBA" id="ARBA00022692"/>
    </source>
</evidence>
<dbReference type="GO" id="GO:0005353">
    <property type="term" value="F:fructose transmembrane transporter activity"/>
    <property type="evidence" value="ECO:0007669"/>
    <property type="project" value="UniProtKB-ARBA"/>
</dbReference>
<dbReference type="EMBL" id="JAODUO010000053">
    <property type="protein sequence ID" value="KAK2191457.1"/>
    <property type="molecule type" value="Genomic_DNA"/>
</dbReference>
<feature type="transmembrane region" description="Helical" evidence="9">
    <location>
        <begin position="346"/>
        <end position="365"/>
    </location>
</feature>
<dbReference type="InterPro" id="IPR005829">
    <property type="entry name" value="Sugar_transporter_CS"/>
</dbReference>
<dbReference type="Pfam" id="PF00083">
    <property type="entry name" value="Sugar_tr"/>
    <property type="match status" value="1"/>
</dbReference>
<dbReference type="PROSITE" id="PS50850">
    <property type="entry name" value="MFS"/>
    <property type="match status" value="1"/>
</dbReference>